<keyword evidence="5" id="KW-1185">Reference proteome</keyword>
<evidence type="ECO:0000313" key="5">
    <source>
        <dbReference type="Proteomes" id="UP000314294"/>
    </source>
</evidence>
<feature type="compositionally biased region" description="Acidic residues" evidence="3">
    <location>
        <begin position="291"/>
        <end position="300"/>
    </location>
</feature>
<name>A0A4Z2HGR8_9TELE</name>
<dbReference type="EMBL" id="SRLO01000252">
    <property type="protein sequence ID" value="TNN64445.1"/>
    <property type="molecule type" value="Genomic_DNA"/>
</dbReference>
<dbReference type="PANTHER" id="PTHR31007:SF3">
    <property type="entry name" value="CALCIUM_CALMODULIN-DEPENDENT PROTEIN KINASE II INHIBITOR 1"/>
    <property type="match status" value="1"/>
</dbReference>
<feature type="compositionally biased region" description="Basic residues" evidence="3">
    <location>
        <begin position="1"/>
        <end position="26"/>
    </location>
</feature>
<evidence type="ECO:0000313" key="4">
    <source>
        <dbReference type="EMBL" id="TNN64445.1"/>
    </source>
</evidence>
<sequence length="550" mass="59684">MRRSRGAMRRSRGAMRRSRGAMRRSRGAPSAALGGPADPAQVVPHLGVDAGVVRVGTADAPRDHAHKPAVAHQGAPRVPLRRRSSVIRSGGETTRGGAGQEVRPPEEEQVRRCSLTWQESLPPDSDPAQIMLPNQQSANTSTSTALRTGDSWGPDSHVTPQPLTVQRARSAGGGAPGSGSEASSTSPLMSAGPVLVLVVLEDPDHVEPLLGALPPADVVLPQDHLDHVTPAGTAQVLRAARGPQSRGSCSDSRPPAVGSRHHPLPVDQRAAAEVVVPEQDGDLGPLAEQGEQGEQEEQEEVPAHLFSVQSQAVLGRQSELETRDTIPSADPWSHEAPGLRLRMEVERHRAVSWSSSCGQLGEAARYWWRVDVGDRFRYRTRLQPNLLPLQPNLLRLQPNLLPLQPNLLRLQPNLLPPPLLICIPLSLSRAARPRASAPRRADRTQRAARCGRGAEDVCVVSAAPSPATASRCRRRMSEVLPFTEDQVGRYEAAEGHLSFTCRLRDTERFFPAPQSNKRPPKLGQIGRSQRGMYRAADLMLTIVMRNNEEQ</sequence>
<dbReference type="InterPro" id="IPR026779">
    <property type="entry name" value="Camk2n"/>
</dbReference>
<reference evidence="4 5" key="1">
    <citation type="submission" date="2019-03" db="EMBL/GenBank/DDBJ databases">
        <title>First draft genome of Liparis tanakae, snailfish: a comprehensive survey of snailfish specific genes.</title>
        <authorList>
            <person name="Kim W."/>
            <person name="Song I."/>
            <person name="Jeong J.-H."/>
            <person name="Kim D."/>
            <person name="Kim S."/>
            <person name="Ryu S."/>
            <person name="Song J.Y."/>
            <person name="Lee S.K."/>
        </authorList>
    </citation>
    <scope>NUCLEOTIDE SEQUENCE [LARGE SCALE GENOMIC DNA]</scope>
    <source>
        <tissue evidence="4">Muscle</tissue>
    </source>
</reference>
<dbReference type="GO" id="GO:0019901">
    <property type="term" value="F:protein kinase binding"/>
    <property type="evidence" value="ECO:0007669"/>
    <property type="project" value="TreeGrafter"/>
</dbReference>
<feature type="region of interest" description="Disordered" evidence="3">
    <location>
        <begin position="281"/>
        <end position="301"/>
    </location>
</feature>
<evidence type="ECO:0000256" key="2">
    <source>
        <dbReference type="ARBA" id="ARBA00023013"/>
    </source>
</evidence>
<keyword evidence="2" id="KW-0649">Protein kinase inhibitor</keyword>
<feature type="region of interest" description="Disordered" evidence="3">
    <location>
        <begin position="237"/>
        <end position="263"/>
    </location>
</feature>
<proteinExistence type="inferred from homology"/>
<dbReference type="GO" id="GO:0008427">
    <property type="term" value="F:calcium-dependent protein kinase inhibitor activity"/>
    <property type="evidence" value="ECO:0007669"/>
    <property type="project" value="TreeGrafter"/>
</dbReference>
<feature type="region of interest" description="Disordered" evidence="3">
    <location>
        <begin position="1"/>
        <end position="42"/>
    </location>
</feature>
<organism evidence="4 5">
    <name type="scientific">Liparis tanakae</name>
    <name type="common">Tanaka's snailfish</name>
    <dbReference type="NCBI Taxonomy" id="230148"/>
    <lineage>
        <taxon>Eukaryota</taxon>
        <taxon>Metazoa</taxon>
        <taxon>Chordata</taxon>
        <taxon>Craniata</taxon>
        <taxon>Vertebrata</taxon>
        <taxon>Euteleostomi</taxon>
        <taxon>Actinopterygii</taxon>
        <taxon>Neopterygii</taxon>
        <taxon>Teleostei</taxon>
        <taxon>Neoteleostei</taxon>
        <taxon>Acanthomorphata</taxon>
        <taxon>Eupercaria</taxon>
        <taxon>Perciformes</taxon>
        <taxon>Cottioidei</taxon>
        <taxon>Cottales</taxon>
        <taxon>Liparidae</taxon>
        <taxon>Liparis</taxon>
    </lineage>
</organism>
<dbReference type="Proteomes" id="UP000314294">
    <property type="component" value="Unassembled WGS sequence"/>
</dbReference>
<protein>
    <submittedName>
        <fullName evidence="4">Calcium/calmodulin-dependent protein kinase II inhibitor 2</fullName>
    </submittedName>
</protein>
<gene>
    <name evidence="4" type="primary">CAMK2N2</name>
    <name evidence="4" type="ORF">EYF80_025296</name>
</gene>
<feature type="compositionally biased region" description="Polar residues" evidence="3">
    <location>
        <begin position="132"/>
        <end position="146"/>
    </location>
</feature>
<dbReference type="Pfam" id="PF15170">
    <property type="entry name" value="CaM-KIIN"/>
    <property type="match status" value="1"/>
</dbReference>
<dbReference type="OrthoDB" id="9922824at2759"/>
<comment type="caution">
    <text evidence="4">The sequence shown here is derived from an EMBL/GenBank/DDBJ whole genome shotgun (WGS) entry which is preliminary data.</text>
</comment>
<dbReference type="PANTHER" id="PTHR31007">
    <property type="entry name" value="CALCIUM/CALMODULIN-DEPENDENT PROTEIN KINASE II INHIBITOR 2"/>
    <property type="match status" value="1"/>
</dbReference>
<dbReference type="AlphaFoldDB" id="A0A4Z2HGR8"/>
<comment type="similarity">
    <text evidence="1">Belongs to the CAMK2N family.</text>
</comment>
<evidence type="ECO:0000256" key="1">
    <source>
        <dbReference type="ARBA" id="ARBA00009996"/>
    </source>
</evidence>
<feature type="region of interest" description="Disordered" evidence="3">
    <location>
        <begin position="54"/>
        <end position="188"/>
    </location>
</feature>
<accession>A0A4Z2HGR8</accession>
<evidence type="ECO:0000256" key="3">
    <source>
        <dbReference type="SAM" id="MobiDB-lite"/>
    </source>
</evidence>